<feature type="compositionally biased region" description="Polar residues" evidence="2">
    <location>
        <begin position="99"/>
        <end position="124"/>
    </location>
</feature>
<feature type="compositionally biased region" description="Basic and acidic residues" evidence="2">
    <location>
        <begin position="9"/>
        <end position="23"/>
    </location>
</feature>
<reference evidence="3" key="1">
    <citation type="journal article" date="2020" name="J. Eukaryot. Microbiol.">
        <title>De novo Sequencing, Assembly and Annotation of the Transcriptome for the Free-Living Testate Amoeba Arcella intermedia.</title>
        <authorList>
            <person name="Ribeiro G.M."/>
            <person name="Porfirio-Sousa A.L."/>
            <person name="Maurer-Alcala X.X."/>
            <person name="Katz L.A."/>
            <person name="Lahr D.J.G."/>
        </authorList>
    </citation>
    <scope>NUCLEOTIDE SEQUENCE</scope>
</reference>
<evidence type="ECO:0000256" key="1">
    <source>
        <dbReference type="SAM" id="Coils"/>
    </source>
</evidence>
<feature type="coiled-coil region" evidence="1">
    <location>
        <begin position="367"/>
        <end position="528"/>
    </location>
</feature>
<feature type="region of interest" description="Disordered" evidence="2">
    <location>
        <begin position="64"/>
        <end position="243"/>
    </location>
</feature>
<feature type="compositionally biased region" description="Low complexity" evidence="2">
    <location>
        <begin position="125"/>
        <end position="231"/>
    </location>
</feature>
<feature type="coiled-coil region" evidence="1">
    <location>
        <begin position="282"/>
        <end position="337"/>
    </location>
</feature>
<feature type="region of interest" description="Disordered" evidence="2">
    <location>
        <begin position="1"/>
        <end position="23"/>
    </location>
</feature>
<sequence length="532" mass="57710">MPVASMNEAKSDNESAKEIAEARSHIQALRSTVSKGRMLTVNVNHNVSSGNIGVSAATATSTVGRTIPTSGSTGVSAGVTKTTPHLSSGSRIVSPIPEENNSPQGAPSGLSSVPRSGSVPRNTISPTVTSRTTTPSASAPTTPSSVTPRSASSTSPSSPATTQRTTVTSTTSTTATSTTPAATSSATSSATSASTTPKTNSSPTSVPASTSSGAIARPTQTQQTVTVARAPHGMHKAPSLRNTAYETTNTTAATTANEVTPSDSIAKKSSTNTFSASSTSLISGLNFEIEKLKSELEDLQAKFKKKTEECTNLKETEHRLENEVNKWKVQLKEQIAERDKNAIVNQMNEAEDLRMWKKKHLVLQKRLQSVEANNELLLQRMQIAEEESYEKSRVLEMAELSYQLLQSKSERLSEEVEFYKAELKNQEDHFSKVLENQSKIKDEDMEEQNKILANEVATLKSLLEEEKKDKATMADEMKHKISSLEKDQVERIAELLEKLRKSSEIEDVTNMRLEIASKNSRILALEQEIRNN</sequence>
<dbReference type="EMBL" id="GIBP01001647">
    <property type="protein sequence ID" value="NDV30616.1"/>
    <property type="molecule type" value="Transcribed_RNA"/>
</dbReference>
<name>A0A6B2L0W4_9EUKA</name>
<keyword evidence="1" id="KW-0175">Coiled coil</keyword>
<organism evidence="3">
    <name type="scientific">Arcella intermedia</name>
    <dbReference type="NCBI Taxonomy" id="1963864"/>
    <lineage>
        <taxon>Eukaryota</taxon>
        <taxon>Amoebozoa</taxon>
        <taxon>Tubulinea</taxon>
        <taxon>Elardia</taxon>
        <taxon>Arcellinida</taxon>
        <taxon>Sphaerothecina</taxon>
        <taxon>Arcellidae</taxon>
        <taxon>Arcella</taxon>
    </lineage>
</organism>
<evidence type="ECO:0000256" key="2">
    <source>
        <dbReference type="SAM" id="MobiDB-lite"/>
    </source>
</evidence>
<evidence type="ECO:0000313" key="3">
    <source>
        <dbReference type="EMBL" id="NDV30616.1"/>
    </source>
</evidence>
<feature type="compositionally biased region" description="Polar residues" evidence="2">
    <location>
        <begin position="64"/>
        <end position="91"/>
    </location>
</feature>
<proteinExistence type="predicted"/>
<dbReference type="AlphaFoldDB" id="A0A6B2L0W4"/>
<accession>A0A6B2L0W4</accession>
<protein>
    <submittedName>
        <fullName evidence="3">Uncharacterized protein</fullName>
    </submittedName>
</protein>